<reference evidence="3" key="1">
    <citation type="submission" date="2019-08" db="EMBL/GenBank/DDBJ databases">
        <authorList>
            <person name="Kucharzyk K."/>
            <person name="Murdoch R.W."/>
            <person name="Higgins S."/>
            <person name="Loffler F."/>
        </authorList>
    </citation>
    <scope>NUCLEOTIDE SEQUENCE</scope>
</reference>
<gene>
    <name evidence="3" type="primary">trxB_53</name>
    <name evidence="3" type="ORF">SDC9_153394</name>
</gene>
<dbReference type="SUPFAM" id="SSF51905">
    <property type="entry name" value="FAD/NAD(P)-binding domain"/>
    <property type="match status" value="1"/>
</dbReference>
<keyword evidence="1" id="KW-0285">Flavoprotein</keyword>
<proteinExistence type="predicted"/>
<dbReference type="InterPro" id="IPR050097">
    <property type="entry name" value="Ferredoxin-NADP_redctase_2"/>
</dbReference>
<dbReference type="GO" id="GO:0004791">
    <property type="term" value="F:thioredoxin-disulfide reductase (NADPH) activity"/>
    <property type="evidence" value="ECO:0007669"/>
    <property type="project" value="UniProtKB-EC"/>
</dbReference>
<organism evidence="3">
    <name type="scientific">bioreactor metagenome</name>
    <dbReference type="NCBI Taxonomy" id="1076179"/>
    <lineage>
        <taxon>unclassified sequences</taxon>
        <taxon>metagenomes</taxon>
        <taxon>ecological metagenomes</taxon>
    </lineage>
</organism>
<evidence type="ECO:0000256" key="1">
    <source>
        <dbReference type="ARBA" id="ARBA00022630"/>
    </source>
</evidence>
<evidence type="ECO:0000256" key="2">
    <source>
        <dbReference type="ARBA" id="ARBA00023002"/>
    </source>
</evidence>
<dbReference type="EC" id="1.8.1.9" evidence="3"/>
<dbReference type="Gene3D" id="3.50.50.60">
    <property type="entry name" value="FAD/NAD(P)-binding domain"/>
    <property type="match status" value="1"/>
</dbReference>
<dbReference type="InterPro" id="IPR036188">
    <property type="entry name" value="FAD/NAD-bd_sf"/>
</dbReference>
<accession>A0A645EY89</accession>
<dbReference type="Pfam" id="PF12831">
    <property type="entry name" value="FAD_oxidored"/>
    <property type="match status" value="1"/>
</dbReference>
<sequence>MYDIIVIGGGPAGLTAALYALRANKSVLIIEKSNFGGQITYSPKVENTPVPWK</sequence>
<dbReference type="EMBL" id="VSSQ01052029">
    <property type="protein sequence ID" value="MPN06139.1"/>
    <property type="molecule type" value="Genomic_DNA"/>
</dbReference>
<dbReference type="AlphaFoldDB" id="A0A645EY89"/>
<evidence type="ECO:0000313" key="3">
    <source>
        <dbReference type="EMBL" id="MPN06139.1"/>
    </source>
</evidence>
<dbReference type="PRINTS" id="PR00469">
    <property type="entry name" value="PNDRDTASEII"/>
</dbReference>
<keyword evidence="2 3" id="KW-0560">Oxidoreductase</keyword>
<comment type="caution">
    <text evidence="3">The sequence shown here is derived from an EMBL/GenBank/DDBJ whole genome shotgun (WGS) entry which is preliminary data.</text>
</comment>
<name>A0A645EY89_9ZZZZ</name>
<dbReference type="PANTHER" id="PTHR48105">
    <property type="entry name" value="THIOREDOXIN REDUCTASE 1-RELATED-RELATED"/>
    <property type="match status" value="1"/>
</dbReference>
<protein>
    <submittedName>
        <fullName evidence="3">Thioredoxin reductase</fullName>
        <ecNumber evidence="3">1.8.1.9</ecNumber>
    </submittedName>
</protein>